<evidence type="ECO:0000313" key="4">
    <source>
        <dbReference type="EMBL" id="MFC6644273.1"/>
    </source>
</evidence>
<dbReference type="EMBL" id="JBHSWI010000001">
    <property type="protein sequence ID" value="MFC6644273.1"/>
    <property type="molecule type" value="Genomic_DNA"/>
</dbReference>
<comment type="caution">
    <text evidence="4">The sequence shown here is derived from an EMBL/GenBank/DDBJ whole genome shotgun (WGS) entry which is preliminary data.</text>
</comment>
<organism evidence="4 5">
    <name type="scientific">Granulicella cerasi</name>
    <dbReference type="NCBI Taxonomy" id="741063"/>
    <lineage>
        <taxon>Bacteria</taxon>
        <taxon>Pseudomonadati</taxon>
        <taxon>Acidobacteriota</taxon>
        <taxon>Terriglobia</taxon>
        <taxon>Terriglobales</taxon>
        <taxon>Acidobacteriaceae</taxon>
        <taxon>Granulicella</taxon>
    </lineage>
</organism>
<evidence type="ECO:0000313" key="5">
    <source>
        <dbReference type="Proteomes" id="UP001596391"/>
    </source>
</evidence>
<evidence type="ECO:0000256" key="1">
    <source>
        <dbReference type="SAM" id="MobiDB-lite"/>
    </source>
</evidence>
<keyword evidence="5" id="KW-1185">Reference proteome</keyword>
<feature type="compositionally biased region" description="Basic residues" evidence="1">
    <location>
        <begin position="359"/>
        <end position="374"/>
    </location>
</feature>
<evidence type="ECO:0000256" key="2">
    <source>
        <dbReference type="SAM" id="SignalP"/>
    </source>
</evidence>
<gene>
    <name evidence="4" type="ORF">ACFQBQ_01435</name>
</gene>
<feature type="region of interest" description="Disordered" evidence="1">
    <location>
        <begin position="353"/>
        <end position="386"/>
    </location>
</feature>
<accession>A0ABW1Z7Y7</accession>
<feature type="domain" description="DUF4097" evidence="3">
    <location>
        <begin position="87"/>
        <end position="266"/>
    </location>
</feature>
<name>A0ABW1Z7Y7_9BACT</name>
<dbReference type="Proteomes" id="UP001596391">
    <property type="component" value="Unassembled WGS sequence"/>
</dbReference>
<proteinExistence type="predicted"/>
<protein>
    <submittedName>
        <fullName evidence="4">DUF4097 domain-containing protein</fullName>
    </submittedName>
</protein>
<dbReference type="RefSeq" id="WP_390233565.1">
    <property type="nucleotide sequence ID" value="NZ_JBHSWI010000001.1"/>
</dbReference>
<dbReference type="Pfam" id="PF13349">
    <property type="entry name" value="DUF4097"/>
    <property type="match status" value="1"/>
</dbReference>
<reference evidence="5" key="1">
    <citation type="journal article" date="2019" name="Int. J. Syst. Evol. Microbiol.">
        <title>The Global Catalogue of Microorganisms (GCM) 10K type strain sequencing project: providing services to taxonomists for standard genome sequencing and annotation.</title>
        <authorList>
            <consortium name="The Broad Institute Genomics Platform"/>
            <consortium name="The Broad Institute Genome Sequencing Center for Infectious Disease"/>
            <person name="Wu L."/>
            <person name="Ma J."/>
        </authorList>
    </citation>
    <scope>NUCLEOTIDE SEQUENCE [LARGE SCALE GENOMIC DNA]</scope>
    <source>
        <strain evidence="5">CGMCC 1.16026</strain>
    </source>
</reference>
<feature type="chain" id="PRO_5046125219" evidence="2">
    <location>
        <begin position="22"/>
        <end position="386"/>
    </location>
</feature>
<sequence>MKQHLLLAALSLGLTATAAHADDTFRRTLSASAQPDVYVSTGSGNIRITPTDDASVEVVGHVHAGWGAHGDVRQRIAQIVANPPITQSGNAVHIGESEDRERYNNISIDYELRVPRNSALNLRSGSGDIESNGGVGRFIAASSGSGNIRAHQIHGAAQLEAGSGDIELEETAPGNVKARSGSGNIRIHGYSGSLDLRAGSGEIEADGHLEGASSASSGSGNIRLHVGGNAQFRLEAATGSGSIRAHMPGVDQNGDDGNRHHLTATVNSGSAPLSSAPARATSKSRLNTRIRYWRAHTTRVCAFFALLSPPPSRQASPRRSSPKTRLKCRARYDSTSLLVRMRAVPKRCFLSSPRTRAGLTRRARRSPVSHRYKRSSPPPSTTSARN</sequence>
<evidence type="ECO:0000259" key="3">
    <source>
        <dbReference type="Pfam" id="PF13349"/>
    </source>
</evidence>
<dbReference type="Gene3D" id="2.160.20.120">
    <property type="match status" value="1"/>
</dbReference>
<dbReference type="InterPro" id="IPR025164">
    <property type="entry name" value="Toastrack_DUF4097"/>
</dbReference>
<feature type="signal peptide" evidence="2">
    <location>
        <begin position="1"/>
        <end position="21"/>
    </location>
</feature>
<keyword evidence="2" id="KW-0732">Signal</keyword>